<evidence type="ECO:0000313" key="4">
    <source>
        <dbReference type="EMBL" id="THU32407.1"/>
    </source>
</evidence>
<dbReference type="InterPro" id="IPR013320">
    <property type="entry name" value="ConA-like_dom_sf"/>
</dbReference>
<evidence type="ECO:0000313" key="5">
    <source>
        <dbReference type="Proteomes" id="UP000306918"/>
    </source>
</evidence>
<dbReference type="OrthoDB" id="9809583at2"/>
<dbReference type="PANTHER" id="PTHR10963:SF55">
    <property type="entry name" value="GLYCOSIDE HYDROLASE FAMILY 16 PROTEIN"/>
    <property type="match status" value="1"/>
</dbReference>
<dbReference type="AlphaFoldDB" id="A0A4S8HC66"/>
<keyword evidence="5" id="KW-1185">Reference proteome</keyword>
<dbReference type="PROSITE" id="PS51762">
    <property type="entry name" value="GH16_2"/>
    <property type="match status" value="1"/>
</dbReference>
<dbReference type="SUPFAM" id="SSF49899">
    <property type="entry name" value="Concanavalin A-like lectins/glucanases"/>
    <property type="match status" value="1"/>
</dbReference>
<name>A0A4S8HC66_9BACT</name>
<dbReference type="CDD" id="cd08023">
    <property type="entry name" value="GH16_laminarinase_like"/>
    <property type="match status" value="1"/>
</dbReference>
<dbReference type="InterPro" id="IPR050546">
    <property type="entry name" value="Glycosyl_Hydrlase_16"/>
</dbReference>
<keyword evidence="2" id="KW-0472">Membrane</keyword>
<evidence type="ECO:0000256" key="2">
    <source>
        <dbReference type="SAM" id="Phobius"/>
    </source>
</evidence>
<gene>
    <name evidence="4" type="ORF">FAM09_26810</name>
</gene>
<sequence length="298" mass="34319">MFKKDEYCALAVKTGFNLFLFIVSALPGFAQQSVHGIKSNPYESEGYQLVWADEFNHEGRPDSTRWRYEAGFVRNEEYQWYQPENAICKNGQLTIEARKEQRANPNYKAGDKDWRKNRPGIDYTSSCLLTEGKASWLYGRFELRARIDVRNGIWPAWWTLGIDKPWPGNGEIDIMEFYRGKLLANIACLGPNHKPEWFSNTFSVDSLGGSAWASKFHIWRMDWTENYIALFVDDVLLNKVLLDVLANKDGSGFNPFKQPHYMLLNMAIGGQNGGSPAKTTFPALFEVDYVRVYQKNEH</sequence>
<comment type="similarity">
    <text evidence="1">Belongs to the glycosyl hydrolase 16 family.</text>
</comment>
<dbReference type="RefSeq" id="WP_136580249.1">
    <property type="nucleotide sequence ID" value="NZ_STFF01000011.1"/>
</dbReference>
<feature type="transmembrane region" description="Helical" evidence="2">
    <location>
        <begin position="7"/>
        <end position="30"/>
    </location>
</feature>
<dbReference type="EMBL" id="STFF01000011">
    <property type="protein sequence ID" value="THU32407.1"/>
    <property type="molecule type" value="Genomic_DNA"/>
</dbReference>
<keyword evidence="2" id="KW-1133">Transmembrane helix</keyword>
<comment type="caution">
    <text evidence="4">The sequence shown here is derived from an EMBL/GenBank/DDBJ whole genome shotgun (WGS) entry which is preliminary data.</text>
</comment>
<evidence type="ECO:0000259" key="3">
    <source>
        <dbReference type="PROSITE" id="PS51762"/>
    </source>
</evidence>
<accession>A0A4S8HC66</accession>
<organism evidence="4 5">
    <name type="scientific">Niastella caeni</name>
    <dbReference type="NCBI Taxonomy" id="2569763"/>
    <lineage>
        <taxon>Bacteria</taxon>
        <taxon>Pseudomonadati</taxon>
        <taxon>Bacteroidota</taxon>
        <taxon>Chitinophagia</taxon>
        <taxon>Chitinophagales</taxon>
        <taxon>Chitinophagaceae</taxon>
        <taxon>Niastella</taxon>
    </lineage>
</organism>
<dbReference type="InterPro" id="IPR000757">
    <property type="entry name" value="Beta-glucanase-like"/>
</dbReference>
<dbReference type="GO" id="GO:0004553">
    <property type="term" value="F:hydrolase activity, hydrolyzing O-glycosyl compounds"/>
    <property type="evidence" value="ECO:0007669"/>
    <property type="project" value="InterPro"/>
</dbReference>
<dbReference type="GO" id="GO:0005975">
    <property type="term" value="P:carbohydrate metabolic process"/>
    <property type="evidence" value="ECO:0007669"/>
    <property type="project" value="InterPro"/>
</dbReference>
<dbReference type="PANTHER" id="PTHR10963">
    <property type="entry name" value="GLYCOSYL HYDROLASE-RELATED"/>
    <property type="match status" value="1"/>
</dbReference>
<proteinExistence type="inferred from homology"/>
<feature type="domain" description="GH16" evidence="3">
    <location>
        <begin position="35"/>
        <end position="298"/>
    </location>
</feature>
<protein>
    <submittedName>
        <fullName evidence="4">Glycoside hydrolase family 16 protein</fullName>
    </submittedName>
</protein>
<reference evidence="4 5" key="1">
    <citation type="submission" date="2019-04" db="EMBL/GenBank/DDBJ databases">
        <title>Niastella caeni sp. nov., isolated from activated sludge.</title>
        <authorList>
            <person name="Sheng M."/>
        </authorList>
    </citation>
    <scope>NUCLEOTIDE SEQUENCE [LARGE SCALE GENOMIC DNA]</scope>
    <source>
        <strain evidence="4 5">HX-2-15</strain>
    </source>
</reference>
<dbReference type="Pfam" id="PF00722">
    <property type="entry name" value="Glyco_hydro_16"/>
    <property type="match status" value="1"/>
</dbReference>
<keyword evidence="4" id="KW-0378">Hydrolase</keyword>
<dbReference type="Gene3D" id="2.60.120.200">
    <property type="match status" value="1"/>
</dbReference>
<dbReference type="Proteomes" id="UP000306918">
    <property type="component" value="Unassembled WGS sequence"/>
</dbReference>
<evidence type="ECO:0000256" key="1">
    <source>
        <dbReference type="ARBA" id="ARBA00006865"/>
    </source>
</evidence>
<keyword evidence="2" id="KW-0812">Transmembrane</keyword>